<dbReference type="RefSeq" id="WP_135263306.1">
    <property type="nucleotide sequence ID" value="NZ_SMLM01000001.1"/>
</dbReference>
<evidence type="ECO:0000313" key="1">
    <source>
        <dbReference type="EMBL" id="TFZ07225.1"/>
    </source>
</evidence>
<sequence length="648" mass="73200">MTSKQLTREEYSAELASLAGHLKSNNELGGFQRFWETPTDYQRWTMNNAFWDIVQQFPPLVAAAEKFQKRDGGGKWIWKIVSPQLMQSILGEEADRLAASLKELTTVDWSTRFTHRDRQFQEIEARMLAYSRYREFVAGLEAAGVTQYKTALTDHGFSAKELKELEKFIAGNAGEIDKARNPGPKEPLFEAPTAGNPPKFDDTEYTQYMRELRAKYADALESMTGSSGISLDETHVEKMMVTLDDFDYARISATLGAQKRWPPQDEHGLNAKTYELLATLPQAFARAFEGKTAKDIQESIQNSLQLLESSEASSRNWAFNTLRHLANLLRWLSQKIPIESQAFIDARTAIAREFDPRWAAMSAGPLHEKYMGQIKFSGSNALPLTDEWPEALNPAKDCIYAHVFLDKAIKDVATGNMLFIEAGDQRYQFDLQKLPGDSAYLCVSVLPENGRNPDLVRTLGRALLGAAGELEFVITPLGERAAVGTLKMKMTKADAAKVPARIEELAARADANRTAAAVLPENFTRAQKWPYKDEVLTPKKVKEAIETAWEHNRQEKIDVLHMRVNHYRPGYEWDLEVSPVQVPVARLAFSYIGIIYEHKGKVFAVEDGIQVRQFWKGHGQGYGDDLNILFWGAKPYQLPPEQVQRISK</sequence>
<reference evidence="1 2" key="1">
    <citation type="submission" date="2019-03" db="EMBL/GenBank/DDBJ databases">
        <title>Ramlibacter henchirensis DSM 14656, whole genome shotgun sequence.</title>
        <authorList>
            <person name="Zhang X."/>
            <person name="Feng G."/>
            <person name="Zhu H."/>
        </authorList>
    </citation>
    <scope>NUCLEOTIDE SEQUENCE [LARGE SCALE GENOMIC DNA]</scope>
    <source>
        <strain evidence="1 2">DSM 14656</strain>
    </source>
</reference>
<organism evidence="1 2">
    <name type="scientific">Ramlibacter henchirensis</name>
    <dbReference type="NCBI Taxonomy" id="204072"/>
    <lineage>
        <taxon>Bacteria</taxon>
        <taxon>Pseudomonadati</taxon>
        <taxon>Pseudomonadota</taxon>
        <taxon>Betaproteobacteria</taxon>
        <taxon>Burkholderiales</taxon>
        <taxon>Comamonadaceae</taxon>
        <taxon>Ramlibacter</taxon>
    </lineage>
</organism>
<protein>
    <submittedName>
        <fullName evidence="1">Uncharacterized protein</fullName>
    </submittedName>
</protein>
<accession>A0A4Z0CAS2</accession>
<dbReference type="AlphaFoldDB" id="A0A4Z0CAS2"/>
<dbReference type="EMBL" id="SMLM01000001">
    <property type="protein sequence ID" value="TFZ07225.1"/>
    <property type="molecule type" value="Genomic_DNA"/>
</dbReference>
<dbReference type="OrthoDB" id="9816750at2"/>
<dbReference type="Proteomes" id="UP000298180">
    <property type="component" value="Unassembled WGS sequence"/>
</dbReference>
<gene>
    <name evidence="1" type="ORF">EZ313_11640</name>
</gene>
<comment type="caution">
    <text evidence="1">The sequence shown here is derived from an EMBL/GenBank/DDBJ whole genome shotgun (WGS) entry which is preliminary data.</text>
</comment>
<evidence type="ECO:0000313" key="2">
    <source>
        <dbReference type="Proteomes" id="UP000298180"/>
    </source>
</evidence>
<name>A0A4Z0CAS2_9BURK</name>
<proteinExistence type="predicted"/>
<keyword evidence="2" id="KW-1185">Reference proteome</keyword>